<keyword evidence="10" id="KW-1185">Reference proteome</keyword>
<keyword evidence="4" id="KW-0547">Nucleotide-binding</keyword>
<dbReference type="AlphaFoldDB" id="A0A809REX6"/>
<dbReference type="GO" id="GO:0007234">
    <property type="term" value="P:osmosensory signaling via phosphorelay pathway"/>
    <property type="evidence" value="ECO:0007669"/>
    <property type="project" value="TreeGrafter"/>
</dbReference>
<feature type="domain" description="Histidine kinase" evidence="8">
    <location>
        <begin position="17"/>
        <end position="218"/>
    </location>
</feature>
<name>A0A809REX6_9PROT</name>
<dbReference type="GO" id="GO:0004673">
    <property type="term" value="F:protein histidine kinase activity"/>
    <property type="evidence" value="ECO:0007669"/>
    <property type="project" value="UniProtKB-EC"/>
</dbReference>
<evidence type="ECO:0000256" key="1">
    <source>
        <dbReference type="ARBA" id="ARBA00000085"/>
    </source>
</evidence>
<keyword evidence="5" id="KW-0418">Kinase</keyword>
<dbReference type="GO" id="GO:0005524">
    <property type="term" value="F:ATP binding"/>
    <property type="evidence" value="ECO:0007669"/>
    <property type="project" value="UniProtKB-KW"/>
</dbReference>
<reference evidence="10" key="1">
    <citation type="submission" date="2019-11" db="EMBL/GenBank/DDBJ databases">
        <title>Isolation and characterization of a novel species in the genus Sulfuriferula.</title>
        <authorList>
            <person name="Mochizuki J."/>
            <person name="Kojima H."/>
            <person name="Fukui M."/>
        </authorList>
    </citation>
    <scope>NUCLEOTIDE SEQUENCE [LARGE SCALE GENOMIC DNA]</scope>
    <source>
        <strain evidence="10">SGTM</strain>
    </source>
</reference>
<dbReference type="InterPro" id="IPR050351">
    <property type="entry name" value="BphY/WalK/GraS-like"/>
</dbReference>
<keyword evidence="6" id="KW-0067">ATP-binding</keyword>
<sequence>MSLIETADIDVKTIIALNVHEVKNLMALLVFKLDEVQSTEAAITDSRLLCHRVNDCMERMILLFNLESERLRPNIADYSPADFVDEFVRNAQVLAGDKINIVKDVDQAPSYWFFDRDLVEMAMMNAIHNSLRFARHEIKISAYEADQMLVLEVTDDGEGYSDSLLKDPVASIMQTSQGLGLYLANAIAQLHVNKDRKGQLLLHNNEHPRGAVFTLQLP</sequence>
<accession>A0A809REX6</accession>
<dbReference type="InterPro" id="IPR036890">
    <property type="entry name" value="HATPase_C_sf"/>
</dbReference>
<dbReference type="SMART" id="SM00387">
    <property type="entry name" value="HATPase_c"/>
    <property type="match status" value="1"/>
</dbReference>
<evidence type="ECO:0000256" key="4">
    <source>
        <dbReference type="ARBA" id="ARBA00022741"/>
    </source>
</evidence>
<organism evidence="9 10">
    <name type="scientific">Sulfuriferula nivalis</name>
    <dbReference type="NCBI Taxonomy" id="2675298"/>
    <lineage>
        <taxon>Bacteria</taxon>
        <taxon>Pseudomonadati</taxon>
        <taxon>Pseudomonadota</taxon>
        <taxon>Betaproteobacteria</taxon>
        <taxon>Nitrosomonadales</taxon>
        <taxon>Sulfuricellaceae</taxon>
        <taxon>Sulfuriferula</taxon>
    </lineage>
</organism>
<comment type="catalytic activity">
    <reaction evidence="1">
        <text>ATP + protein L-histidine = ADP + protein N-phospho-L-histidine.</text>
        <dbReference type="EC" id="2.7.13.3"/>
    </reaction>
</comment>
<dbReference type="Pfam" id="PF02518">
    <property type="entry name" value="HATPase_c"/>
    <property type="match status" value="1"/>
</dbReference>
<keyword evidence="7" id="KW-0902">Two-component regulatory system</keyword>
<proteinExistence type="predicted"/>
<evidence type="ECO:0000256" key="2">
    <source>
        <dbReference type="ARBA" id="ARBA00012438"/>
    </source>
</evidence>
<protein>
    <recommendedName>
        <fullName evidence="2">histidine kinase</fullName>
        <ecNumber evidence="2">2.7.13.3</ecNumber>
    </recommendedName>
</protein>
<dbReference type="InterPro" id="IPR003594">
    <property type="entry name" value="HATPase_dom"/>
</dbReference>
<evidence type="ECO:0000256" key="7">
    <source>
        <dbReference type="ARBA" id="ARBA00023012"/>
    </source>
</evidence>
<evidence type="ECO:0000256" key="6">
    <source>
        <dbReference type="ARBA" id="ARBA00022840"/>
    </source>
</evidence>
<gene>
    <name evidence="9" type="ORF">SFSGTM_10670</name>
</gene>
<dbReference type="GO" id="GO:0030295">
    <property type="term" value="F:protein kinase activator activity"/>
    <property type="evidence" value="ECO:0007669"/>
    <property type="project" value="TreeGrafter"/>
</dbReference>
<dbReference type="Gene3D" id="3.30.565.10">
    <property type="entry name" value="Histidine kinase-like ATPase, C-terminal domain"/>
    <property type="match status" value="1"/>
</dbReference>
<dbReference type="GO" id="GO:0000156">
    <property type="term" value="F:phosphorelay response regulator activity"/>
    <property type="evidence" value="ECO:0007669"/>
    <property type="project" value="TreeGrafter"/>
</dbReference>
<dbReference type="Proteomes" id="UP000463939">
    <property type="component" value="Chromosome"/>
</dbReference>
<evidence type="ECO:0000256" key="3">
    <source>
        <dbReference type="ARBA" id="ARBA00022679"/>
    </source>
</evidence>
<evidence type="ECO:0000259" key="8">
    <source>
        <dbReference type="PROSITE" id="PS50109"/>
    </source>
</evidence>
<evidence type="ECO:0000256" key="5">
    <source>
        <dbReference type="ARBA" id="ARBA00022777"/>
    </source>
</evidence>
<keyword evidence="3" id="KW-0808">Transferase</keyword>
<dbReference type="InterPro" id="IPR005467">
    <property type="entry name" value="His_kinase_dom"/>
</dbReference>
<evidence type="ECO:0000313" key="10">
    <source>
        <dbReference type="Proteomes" id="UP000463939"/>
    </source>
</evidence>
<dbReference type="KEGG" id="sniv:SFSGTM_10670"/>
<dbReference type="PANTHER" id="PTHR42878:SF7">
    <property type="entry name" value="SENSOR HISTIDINE KINASE GLRK"/>
    <property type="match status" value="1"/>
</dbReference>
<dbReference type="EMBL" id="AP021881">
    <property type="protein sequence ID" value="BBP00359.1"/>
    <property type="molecule type" value="Genomic_DNA"/>
</dbReference>
<dbReference type="SUPFAM" id="SSF55874">
    <property type="entry name" value="ATPase domain of HSP90 chaperone/DNA topoisomerase II/histidine kinase"/>
    <property type="match status" value="1"/>
</dbReference>
<evidence type="ECO:0000313" key="9">
    <source>
        <dbReference type="EMBL" id="BBP00359.1"/>
    </source>
</evidence>
<dbReference type="EC" id="2.7.13.3" evidence="2"/>
<dbReference type="PROSITE" id="PS50109">
    <property type="entry name" value="HIS_KIN"/>
    <property type="match status" value="1"/>
</dbReference>
<dbReference type="RefSeq" id="WP_162084301.1">
    <property type="nucleotide sequence ID" value="NZ_AP021881.1"/>
</dbReference>
<dbReference type="PANTHER" id="PTHR42878">
    <property type="entry name" value="TWO-COMPONENT HISTIDINE KINASE"/>
    <property type="match status" value="1"/>
</dbReference>